<evidence type="ECO:0000256" key="3">
    <source>
        <dbReference type="ARBA" id="ARBA00022723"/>
    </source>
</evidence>
<protein>
    <recommendedName>
        <fullName evidence="8">Bacterioferritin-associated ferredoxin</fullName>
    </recommendedName>
</protein>
<evidence type="ECO:0000256" key="4">
    <source>
        <dbReference type="ARBA" id="ARBA00022982"/>
    </source>
</evidence>
<keyword evidence="5" id="KW-0408">Iron</keyword>
<dbReference type="PANTHER" id="PTHR37424:SF1">
    <property type="entry name" value="BACTERIOFERRITIN-ASSOCIATED FERREDOXIN"/>
    <property type="match status" value="1"/>
</dbReference>
<evidence type="ECO:0000259" key="10">
    <source>
        <dbReference type="Pfam" id="PF04324"/>
    </source>
</evidence>
<evidence type="ECO:0000256" key="2">
    <source>
        <dbReference type="ARBA" id="ARBA00022714"/>
    </source>
</evidence>
<feature type="domain" description="BFD-like [2Fe-2S]-binding" evidence="10">
    <location>
        <begin position="2"/>
        <end position="51"/>
    </location>
</feature>
<keyword evidence="1" id="KW-0813">Transport</keyword>
<keyword evidence="6" id="KW-0411">Iron-sulfur</keyword>
<dbReference type="InterPro" id="IPR052371">
    <property type="entry name" value="BFD-associated_ferredoxin"/>
</dbReference>
<evidence type="ECO:0000313" key="12">
    <source>
        <dbReference type="Proteomes" id="UP000294599"/>
    </source>
</evidence>
<evidence type="ECO:0000256" key="7">
    <source>
        <dbReference type="ARBA" id="ARBA00034078"/>
    </source>
</evidence>
<dbReference type="GO" id="GO:0046872">
    <property type="term" value="F:metal ion binding"/>
    <property type="evidence" value="ECO:0007669"/>
    <property type="project" value="UniProtKB-KW"/>
</dbReference>
<comment type="similarity">
    <text evidence="9">Belongs to the Bfd family.</text>
</comment>
<dbReference type="RefSeq" id="WP_123520712.1">
    <property type="nucleotide sequence ID" value="NZ_JBHLWF010000086.1"/>
</dbReference>
<organism evidence="11 12">
    <name type="scientific">Pseudofulvimonas gallinarii</name>
    <dbReference type="NCBI Taxonomy" id="634155"/>
    <lineage>
        <taxon>Bacteria</taxon>
        <taxon>Pseudomonadati</taxon>
        <taxon>Pseudomonadota</taxon>
        <taxon>Gammaproteobacteria</taxon>
        <taxon>Lysobacterales</taxon>
        <taxon>Rhodanobacteraceae</taxon>
        <taxon>Pseudofulvimonas</taxon>
    </lineage>
</organism>
<dbReference type="InterPro" id="IPR007419">
    <property type="entry name" value="BFD-like_2Fe2S-bd_dom"/>
</dbReference>
<dbReference type="Pfam" id="PF04324">
    <property type="entry name" value="Fer2_BFD"/>
    <property type="match status" value="1"/>
</dbReference>
<evidence type="ECO:0000256" key="1">
    <source>
        <dbReference type="ARBA" id="ARBA00022448"/>
    </source>
</evidence>
<keyword evidence="2" id="KW-0001">2Fe-2S</keyword>
<name>A0A4S3KX81_9GAMM</name>
<keyword evidence="4" id="KW-0249">Electron transport</keyword>
<dbReference type="PANTHER" id="PTHR37424">
    <property type="entry name" value="BACTERIOFERRITIN-ASSOCIATED FERREDOXIN"/>
    <property type="match status" value="1"/>
</dbReference>
<dbReference type="Gene3D" id="1.10.10.1100">
    <property type="entry name" value="BFD-like [2Fe-2S]-binding domain"/>
    <property type="match status" value="1"/>
</dbReference>
<evidence type="ECO:0000313" key="11">
    <source>
        <dbReference type="EMBL" id="TCS98178.1"/>
    </source>
</evidence>
<accession>A0A4S3KX81</accession>
<dbReference type="GO" id="GO:0051537">
    <property type="term" value="F:2 iron, 2 sulfur cluster binding"/>
    <property type="evidence" value="ECO:0007669"/>
    <property type="project" value="UniProtKB-KW"/>
</dbReference>
<sequence>MYVCICNAVTDRAVREAAAQGVSCVGELTMRTGCGGGCGACVELAEQILQESASPSANGRMGVAIAA</sequence>
<gene>
    <name evidence="11" type="ORF">EDC25_10930</name>
</gene>
<evidence type="ECO:0000256" key="8">
    <source>
        <dbReference type="ARBA" id="ARBA00039386"/>
    </source>
</evidence>
<comment type="cofactor">
    <cofactor evidence="7">
        <name>[2Fe-2S] cluster</name>
        <dbReference type="ChEBI" id="CHEBI:190135"/>
    </cofactor>
</comment>
<dbReference type="AlphaFoldDB" id="A0A4S3KX81"/>
<dbReference type="Proteomes" id="UP000294599">
    <property type="component" value="Unassembled WGS sequence"/>
</dbReference>
<proteinExistence type="inferred from homology"/>
<evidence type="ECO:0000256" key="6">
    <source>
        <dbReference type="ARBA" id="ARBA00023014"/>
    </source>
</evidence>
<evidence type="ECO:0000256" key="9">
    <source>
        <dbReference type="ARBA" id="ARBA00046332"/>
    </source>
</evidence>
<keyword evidence="3" id="KW-0479">Metal-binding</keyword>
<dbReference type="OrthoDB" id="9815350at2"/>
<reference evidence="11 12" key="1">
    <citation type="submission" date="2019-03" db="EMBL/GenBank/DDBJ databases">
        <title>Genomic Encyclopedia of Type Strains, Phase IV (KMG-IV): sequencing the most valuable type-strain genomes for metagenomic binning, comparative biology and taxonomic classification.</title>
        <authorList>
            <person name="Goeker M."/>
        </authorList>
    </citation>
    <scope>NUCLEOTIDE SEQUENCE [LARGE SCALE GENOMIC DNA]</scope>
    <source>
        <strain evidence="11 12">DSM 21944</strain>
    </source>
</reference>
<comment type="caution">
    <text evidence="11">The sequence shown here is derived from an EMBL/GenBank/DDBJ whole genome shotgun (WGS) entry which is preliminary data.</text>
</comment>
<dbReference type="InterPro" id="IPR041854">
    <property type="entry name" value="BFD-like_2Fe2S-bd_dom_sf"/>
</dbReference>
<evidence type="ECO:0000256" key="5">
    <source>
        <dbReference type="ARBA" id="ARBA00023004"/>
    </source>
</evidence>
<dbReference type="EMBL" id="SMAF01000009">
    <property type="protein sequence ID" value="TCS98178.1"/>
    <property type="molecule type" value="Genomic_DNA"/>
</dbReference>
<keyword evidence="12" id="KW-1185">Reference proteome</keyword>